<dbReference type="HAMAP" id="MF_00503">
    <property type="entry name" value="Ribosomal_bL9"/>
    <property type="match status" value="1"/>
</dbReference>
<comment type="similarity">
    <text evidence="1 7">Belongs to the bacterial ribosomal protein bL9 family.</text>
</comment>
<dbReference type="InterPro" id="IPR009027">
    <property type="entry name" value="Ribosomal_bL9/RNase_H1_N"/>
</dbReference>
<dbReference type="InterPro" id="IPR036791">
    <property type="entry name" value="Ribosomal_bL9_C_sf"/>
</dbReference>
<dbReference type="GO" id="GO:0006412">
    <property type="term" value="P:translation"/>
    <property type="evidence" value="ECO:0007669"/>
    <property type="project" value="UniProtKB-UniRule"/>
</dbReference>
<dbReference type="GO" id="GO:1990904">
    <property type="term" value="C:ribonucleoprotein complex"/>
    <property type="evidence" value="ECO:0007669"/>
    <property type="project" value="UniProtKB-KW"/>
</dbReference>
<gene>
    <name evidence="7 9" type="primary">rplI</name>
    <name evidence="9" type="ORF">IB75_01135</name>
</gene>
<evidence type="ECO:0000256" key="7">
    <source>
        <dbReference type="HAMAP-Rule" id="MF_00503"/>
    </source>
</evidence>
<reference evidence="9 10" key="1">
    <citation type="submission" date="2014-07" db="EMBL/GenBank/DDBJ databases">
        <title>Comparative analysis of Nitrosococcus oceani genome inventories of strains from Pacific and Atlantic gyres.</title>
        <authorList>
            <person name="Lim C.K."/>
            <person name="Wang L."/>
            <person name="Sayavedra-Soto L.A."/>
            <person name="Klotz M.G."/>
        </authorList>
    </citation>
    <scope>NUCLEOTIDE SEQUENCE [LARGE SCALE GENOMIC DNA]</scope>
    <source>
        <strain evidence="9 10">C-27</strain>
    </source>
</reference>
<dbReference type="Gene3D" id="3.40.5.10">
    <property type="entry name" value="Ribosomal protein L9, N-terminal domain"/>
    <property type="match status" value="1"/>
</dbReference>
<dbReference type="InterPro" id="IPR000244">
    <property type="entry name" value="Ribosomal_bL9"/>
</dbReference>
<dbReference type="Pfam" id="PF03948">
    <property type="entry name" value="Ribosomal_L9_C"/>
    <property type="match status" value="1"/>
</dbReference>
<dbReference type="Pfam" id="PF01281">
    <property type="entry name" value="Ribosomal_L9_N"/>
    <property type="match status" value="1"/>
</dbReference>
<organism evidence="9 10">
    <name type="scientific">Nitrosococcus oceani C-27</name>
    <dbReference type="NCBI Taxonomy" id="314279"/>
    <lineage>
        <taxon>Bacteria</taxon>
        <taxon>Pseudomonadati</taxon>
        <taxon>Pseudomonadota</taxon>
        <taxon>Gammaproteobacteria</taxon>
        <taxon>Chromatiales</taxon>
        <taxon>Chromatiaceae</taxon>
        <taxon>Nitrosococcus</taxon>
    </lineage>
</organism>
<dbReference type="PANTHER" id="PTHR21368">
    <property type="entry name" value="50S RIBOSOMAL PROTEIN L9"/>
    <property type="match status" value="1"/>
</dbReference>
<comment type="function">
    <text evidence="7">Binds to the 23S rRNA.</text>
</comment>
<dbReference type="HOGENOM" id="CLU_078938_4_1_6"/>
<dbReference type="GO" id="GO:0003735">
    <property type="term" value="F:structural constituent of ribosome"/>
    <property type="evidence" value="ECO:0007669"/>
    <property type="project" value="InterPro"/>
</dbReference>
<dbReference type="InterPro" id="IPR020069">
    <property type="entry name" value="Ribosomal_bL9_C"/>
</dbReference>
<protein>
    <recommendedName>
        <fullName evidence="6 7">Large ribosomal subunit protein bL9</fullName>
    </recommendedName>
</protein>
<dbReference type="Gene3D" id="3.10.430.100">
    <property type="entry name" value="Ribosomal protein L9, C-terminal domain"/>
    <property type="match status" value="1"/>
</dbReference>
<evidence type="ECO:0000256" key="3">
    <source>
        <dbReference type="ARBA" id="ARBA00022884"/>
    </source>
</evidence>
<dbReference type="OrthoDB" id="9788336at2"/>
<comment type="caution">
    <text evidence="9">The sequence shown here is derived from an EMBL/GenBank/DDBJ whole genome shotgun (WGS) entry which is preliminary data.</text>
</comment>
<evidence type="ECO:0000313" key="10">
    <source>
        <dbReference type="Proteomes" id="UP000028839"/>
    </source>
</evidence>
<evidence type="ECO:0000259" key="8">
    <source>
        <dbReference type="PROSITE" id="PS00651"/>
    </source>
</evidence>
<dbReference type="NCBIfam" id="TIGR00158">
    <property type="entry name" value="L9"/>
    <property type="match status" value="1"/>
</dbReference>
<sequence length="151" mass="15984">MEVILLEQVVNLGKLGDKVAVKSGYARNYLIPQGRAVSATKENEAHFESRKAELEKAAGDKVAVAERCKQALADLGSVTIPAKAGTEGKLFGSVGAADIAEALTKAGVEIGKKEVRLPEGALRQVGEYELVIHLHPTVEAPIKVVVTGEEE</sequence>
<feature type="domain" description="Ribosomal protein L9" evidence="8">
    <location>
        <begin position="13"/>
        <end position="40"/>
    </location>
</feature>
<dbReference type="SUPFAM" id="SSF55653">
    <property type="entry name" value="Ribosomal protein L9 C-domain"/>
    <property type="match status" value="1"/>
</dbReference>
<dbReference type="Proteomes" id="UP000028839">
    <property type="component" value="Unassembled WGS sequence"/>
</dbReference>
<name>A0A0E2Z655_9GAMM</name>
<dbReference type="InterPro" id="IPR020070">
    <property type="entry name" value="Ribosomal_bL9_N"/>
</dbReference>
<dbReference type="GO" id="GO:0005840">
    <property type="term" value="C:ribosome"/>
    <property type="evidence" value="ECO:0007669"/>
    <property type="project" value="UniProtKB-KW"/>
</dbReference>
<keyword evidence="5 7" id="KW-0687">Ribonucleoprotein</keyword>
<evidence type="ECO:0000256" key="5">
    <source>
        <dbReference type="ARBA" id="ARBA00023274"/>
    </source>
</evidence>
<evidence type="ECO:0000256" key="2">
    <source>
        <dbReference type="ARBA" id="ARBA00022730"/>
    </source>
</evidence>
<accession>A0A0E2Z655</accession>
<keyword evidence="2 7" id="KW-0699">rRNA-binding</keyword>
<dbReference type="SUPFAM" id="SSF55658">
    <property type="entry name" value="L9 N-domain-like"/>
    <property type="match status" value="1"/>
</dbReference>
<evidence type="ECO:0000256" key="4">
    <source>
        <dbReference type="ARBA" id="ARBA00022980"/>
    </source>
</evidence>
<dbReference type="GO" id="GO:0019843">
    <property type="term" value="F:rRNA binding"/>
    <property type="evidence" value="ECO:0007669"/>
    <property type="project" value="UniProtKB-UniRule"/>
</dbReference>
<proteinExistence type="inferred from homology"/>
<dbReference type="EMBL" id="JPGN01000008">
    <property type="protein sequence ID" value="KFI20826.1"/>
    <property type="molecule type" value="Genomic_DNA"/>
</dbReference>
<dbReference type="InterPro" id="IPR020594">
    <property type="entry name" value="Ribosomal_bL9_bac/chp"/>
</dbReference>
<keyword evidence="3 7" id="KW-0694">RNA-binding</keyword>
<dbReference type="PROSITE" id="PS00651">
    <property type="entry name" value="RIBOSOMAL_L9"/>
    <property type="match status" value="1"/>
</dbReference>
<dbReference type="AlphaFoldDB" id="A0A0E2Z655"/>
<evidence type="ECO:0000256" key="1">
    <source>
        <dbReference type="ARBA" id="ARBA00010605"/>
    </source>
</evidence>
<evidence type="ECO:0000256" key="6">
    <source>
        <dbReference type="ARBA" id="ARBA00035292"/>
    </source>
</evidence>
<evidence type="ECO:0000313" key="9">
    <source>
        <dbReference type="EMBL" id="KFI20826.1"/>
    </source>
</evidence>
<dbReference type="SMR" id="A0A0E2Z655"/>
<keyword evidence="4 7" id="KW-0689">Ribosomal protein</keyword>
<dbReference type="InterPro" id="IPR036935">
    <property type="entry name" value="Ribosomal_bL9_N_sf"/>
</dbReference>